<evidence type="ECO:0000256" key="1">
    <source>
        <dbReference type="ARBA" id="ARBA00004162"/>
    </source>
</evidence>
<dbReference type="EMBL" id="RBKU01000001">
    <property type="protein sequence ID" value="RKR80047.1"/>
    <property type="molecule type" value="Genomic_DNA"/>
</dbReference>
<name>A0A495ITG2_9SPHI</name>
<evidence type="ECO:0000313" key="8">
    <source>
        <dbReference type="EMBL" id="RKR80047.1"/>
    </source>
</evidence>
<sequence length="694" mass="77976">MKKVFGFFLFLMLLAKFSAGQSIVSFKSLGYDDDIIGGVSGSSAYFIRIDPSVQIEGSKLVLFIEPSQVLLRARSYVNIMINDKPVLSSHVAPDSIIRYTIKLTNSSLTEDRKYLKVQIRTLLNVTDDKCKDVDNPAMWIKIKGTSYLSLIKTTSNFFNNVNISNCFDTKRAIVYPANPTLIDLKAVGWVYARLKRTQIKPIHVYPSNHVPDSLTNYVVVGNMASLTDDKKQLLKVKPQEGQGLLYLRKDIVMRPDTSTVEVAGKNNDIRFEKRVSIRPVPVETLIVTGAGDEGYNNTITTLANSNVLNSSFGDFLVINKAENAGVKTIDESKSRLTLKDMGGLTSFLTGIGSLKNTYSFKNSDFSFTPKEIEIKIVGNYANLNVNDRGFFNIYLNGILISSEKLDPSGKLNTSALINRYELQKFNTLETEFRIYPSNGNCENSFTNYFAEINVTKSYLQTKIPFIANNLSFYQYPEAFNTGKTTIVISRKVAPATAATIGEIIYELNNNLHADNFPDFVYSDPLDKSILKKNNIIALLDKDDPIMNEFPDAPIKFNQNFRLYNNENNKIVYELNDTVSNGLAQIFYGRGNNGTLIITGTGRKLDQAFLSAARSITDQLSTLSSNICISDEFNKYLFNISKDSDNLEYTDAKGSFALFWETYNLYILLVILVLILISFLYVRSRVQKSQDSFND</sequence>
<organism evidence="8 9">
    <name type="scientific">Mucilaginibacter gracilis</name>
    <dbReference type="NCBI Taxonomy" id="423350"/>
    <lineage>
        <taxon>Bacteria</taxon>
        <taxon>Pseudomonadati</taxon>
        <taxon>Bacteroidota</taxon>
        <taxon>Sphingobacteriia</taxon>
        <taxon>Sphingobacteriales</taxon>
        <taxon>Sphingobacteriaceae</taxon>
        <taxon>Mucilaginibacter</taxon>
    </lineage>
</organism>
<keyword evidence="9" id="KW-1185">Reference proteome</keyword>
<keyword evidence="2" id="KW-1003">Cell membrane</keyword>
<gene>
    <name evidence="8" type="ORF">BDD43_0136</name>
</gene>
<comment type="caution">
    <text evidence="8">The sequence shown here is derived from an EMBL/GenBank/DDBJ whole genome shotgun (WGS) entry which is preliminary data.</text>
</comment>
<dbReference type="PANTHER" id="PTHR39083">
    <property type="entry name" value="CYCLIC DI-GMP-BINDING PROTEIN"/>
    <property type="match status" value="1"/>
</dbReference>
<dbReference type="GO" id="GO:0005886">
    <property type="term" value="C:plasma membrane"/>
    <property type="evidence" value="ECO:0007669"/>
    <property type="project" value="UniProtKB-SubCell"/>
</dbReference>
<reference evidence="8 9" key="1">
    <citation type="submission" date="2018-10" db="EMBL/GenBank/DDBJ databases">
        <title>Genomic Encyclopedia of Archaeal and Bacterial Type Strains, Phase II (KMG-II): from individual species to whole genera.</title>
        <authorList>
            <person name="Goeker M."/>
        </authorList>
    </citation>
    <scope>NUCLEOTIDE SEQUENCE [LARGE SCALE GENOMIC DNA]</scope>
    <source>
        <strain evidence="8 9">DSM 18602</strain>
    </source>
</reference>
<dbReference type="Pfam" id="PF03170">
    <property type="entry name" value="BcsB"/>
    <property type="match status" value="1"/>
</dbReference>
<dbReference type="PANTHER" id="PTHR39083:SF1">
    <property type="entry name" value="CYCLIC DI-GMP-BINDING PROTEIN"/>
    <property type="match status" value="1"/>
</dbReference>
<evidence type="ECO:0000256" key="4">
    <source>
        <dbReference type="ARBA" id="ARBA00022989"/>
    </source>
</evidence>
<evidence type="ECO:0000313" key="9">
    <source>
        <dbReference type="Proteomes" id="UP000268007"/>
    </source>
</evidence>
<accession>A0A495ITG2</accession>
<feature type="transmembrane region" description="Helical" evidence="6">
    <location>
        <begin position="662"/>
        <end position="681"/>
    </location>
</feature>
<evidence type="ECO:0000256" key="6">
    <source>
        <dbReference type="SAM" id="Phobius"/>
    </source>
</evidence>
<proteinExistence type="predicted"/>
<keyword evidence="7" id="KW-0732">Signal</keyword>
<dbReference type="AlphaFoldDB" id="A0A495ITG2"/>
<keyword evidence="3 6" id="KW-0812">Transmembrane</keyword>
<keyword evidence="5 6" id="KW-0472">Membrane</keyword>
<dbReference type="Gene3D" id="2.60.120.260">
    <property type="entry name" value="Galactose-binding domain-like"/>
    <property type="match status" value="2"/>
</dbReference>
<dbReference type="Proteomes" id="UP000268007">
    <property type="component" value="Unassembled WGS sequence"/>
</dbReference>
<evidence type="ECO:0000256" key="5">
    <source>
        <dbReference type="ARBA" id="ARBA00023136"/>
    </source>
</evidence>
<dbReference type="OrthoDB" id="9766924at2"/>
<evidence type="ECO:0000256" key="7">
    <source>
        <dbReference type="SAM" id="SignalP"/>
    </source>
</evidence>
<evidence type="ECO:0000256" key="2">
    <source>
        <dbReference type="ARBA" id="ARBA00022475"/>
    </source>
</evidence>
<comment type="subcellular location">
    <subcellularLocation>
        <location evidence="1">Cell membrane</location>
        <topology evidence="1">Single-pass membrane protein</topology>
    </subcellularLocation>
</comment>
<protein>
    <submittedName>
        <fullName evidence="8">Cellulose synthase subunit</fullName>
    </submittedName>
</protein>
<dbReference type="InterPro" id="IPR018513">
    <property type="entry name" value="Cell_synthase_bac"/>
</dbReference>
<feature type="signal peptide" evidence="7">
    <location>
        <begin position="1"/>
        <end position="18"/>
    </location>
</feature>
<keyword evidence="4 6" id="KW-1133">Transmembrane helix</keyword>
<feature type="chain" id="PRO_5019767202" evidence="7">
    <location>
        <begin position="19"/>
        <end position="694"/>
    </location>
</feature>
<evidence type="ECO:0000256" key="3">
    <source>
        <dbReference type="ARBA" id="ARBA00022692"/>
    </source>
</evidence>
<dbReference type="RefSeq" id="WP_121195688.1">
    <property type="nucleotide sequence ID" value="NZ_RBKU01000001.1"/>
</dbReference>
<dbReference type="GO" id="GO:0006011">
    <property type="term" value="P:UDP-alpha-D-glucose metabolic process"/>
    <property type="evidence" value="ECO:0007669"/>
    <property type="project" value="InterPro"/>
</dbReference>